<keyword evidence="1" id="KW-0378">Hydrolase</keyword>
<dbReference type="Gene3D" id="3.30.565.10">
    <property type="entry name" value="Histidine kinase-like ATPase, C-terminal domain"/>
    <property type="match status" value="1"/>
</dbReference>
<dbReference type="Proteomes" id="UP001167160">
    <property type="component" value="Unassembled WGS sequence"/>
</dbReference>
<feature type="domain" description="PPM-type phosphatase" evidence="3">
    <location>
        <begin position="563"/>
        <end position="785"/>
    </location>
</feature>
<feature type="domain" description="GAF" evidence="2">
    <location>
        <begin position="363"/>
        <end position="545"/>
    </location>
</feature>
<dbReference type="PANTHER" id="PTHR43156">
    <property type="entry name" value="STAGE II SPORULATION PROTEIN E-RELATED"/>
    <property type="match status" value="1"/>
</dbReference>
<evidence type="ECO:0000313" key="4">
    <source>
        <dbReference type="EMBL" id="MCM2579058.1"/>
    </source>
</evidence>
<dbReference type="InterPro" id="IPR003018">
    <property type="entry name" value="GAF"/>
</dbReference>
<sequence length="923" mass="98962">MAGIWDDVRALNRSYDRFLAGRPEPDGVRTSIATSWRRCEEYGLIGRQLAVPYEKGLDEENRLVRAATPVLDRLMASFTRFGVSAVLADDQARILHCRTTDQLLARELESFNIAPGYAFTEQLAGTNGIGTTLAERRPCYVYGREHFADCMEPFACAGAPVHDPISGRTEGVLDLTCRRADADPLLLALARECAADIEQRLLEEASRRERGLVEAFAALRTGPRPAAGALGPASPGTVSDNLDRQDRAMLREKAAELLAGPPGATERVDLPGGRVAVLRSRRLRSGSGEDGIAVEARIGTGSRQRHLTLTHEDAQQGSSGATAVPVPPARQPGGAIAPVAGDNPWLLLVGEQGVGRVALEARRRLRLLHDASVRIGTTLDVTRTAEELTEVAVPRFADFASVDLADSVLRGEEPVRVDEGLRRVALRAVGDSSAPYPLGSLTRFVPATPQARSLTAGRAVLEPALRNAVGWASQDPKRVDEILQAGYHSLIAVPVLARGEAMGVVTFLRSDLPSPFEDDDLALAEEVVGRAAICIDNARRYTREHTTALALQRSLLPRGAPEQRALDVAHRYLPAKAGVGGDWFDVIPLSGARVALVVGDVVGHGVHAAATMGRLRTAIHNFSALDLPADEVLMHLDDLVDRLDRDECAAGDHRGEGIIGATCLYAIYDPASGRCSVARAGHPAPMIVRPDGSVTAADVPTGAPLGLGEMLFEVTDLDVPEGSRLVLYTDGLVEDRGRDFDVGLAQLGRALAHCRDDPDATCDAVLQAMLPTHPNDDVALLVARTRRLTAEQTACWEVDPDPSVVADVRAAVGRQLEKWGLEHLTFSTELAVSELVTNAIRHAAGPIGVRLLRDHVLICEVSDGSSTSPRPRRAGSNDEGGRGLFLVSQVTTRWGTRYTATGKVIWAEQALSRPDDGCVAFGM</sequence>
<dbReference type="SMART" id="SM00065">
    <property type="entry name" value="GAF"/>
    <property type="match status" value="1"/>
</dbReference>
<dbReference type="InterPro" id="IPR036890">
    <property type="entry name" value="HATPase_C_sf"/>
</dbReference>
<dbReference type="SMART" id="SM00331">
    <property type="entry name" value="PP2C_SIG"/>
    <property type="match status" value="1"/>
</dbReference>
<proteinExistence type="predicted"/>
<protein>
    <submittedName>
        <fullName evidence="4">SpoIIE family protein phosphatase</fullName>
    </submittedName>
</protein>
<dbReference type="CDD" id="cd16936">
    <property type="entry name" value="HATPase_RsbW-like"/>
    <property type="match status" value="1"/>
</dbReference>
<dbReference type="Gene3D" id="3.60.40.10">
    <property type="entry name" value="PPM-type phosphatase domain"/>
    <property type="match status" value="1"/>
</dbReference>
<dbReference type="InterPro" id="IPR052016">
    <property type="entry name" value="Bact_Sigma-Reg"/>
</dbReference>
<dbReference type="InterPro" id="IPR036457">
    <property type="entry name" value="PPM-type-like_dom_sf"/>
</dbReference>
<dbReference type="Gene3D" id="3.30.450.40">
    <property type="match status" value="2"/>
</dbReference>
<dbReference type="InterPro" id="IPR029016">
    <property type="entry name" value="GAF-like_dom_sf"/>
</dbReference>
<dbReference type="InterPro" id="IPR003594">
    <property type="entry name" value="HATPase_dom"/>
</dbReference>
<organism evidence="4 5">
    <name type="scientific">Streptomyces meridianus</name>
    <dbReference type="NCBI Taxonomy" id="2938945"/>
    <lineage>
        <taxon>Bacteria</taxon>
        <taxon>Bacillati</taxon>
        <taxon>Actinomycetota</taxon>
        <taxon>Actinomycetes</taxon>
        <taxon>Kitasatosporales</taxon>
        <taxon>Streptomycetaceae</taxon>
        <taxon>Streptomyces</taxon>
    </lineage>
</organism>
<comment type="caution">
    <text evidence="4">The sequence shown here is derived from an EMBL/GenBank/DDBJ whole genome shotgun (WGS) entry which is preliminary data.</text>
</comment>
<dbReference type="Pfam" id="PF07228">
    <property type="entry name" value="SpoIIE"/>
    <property type="match status" value="1"/>
</dbReference>
<dbReference type="SUPFAM" id="SSF81606">
    <property type="entry name" value="PP2C-like"/>
    <property type="match status" value="1"/>
</dbReference>
<dbReference type="Pfam" id="PF13581">
    <property type="entry name" value="HATPase_c_2"/>
    <property type="match status" value="1"/>
</dbReference>
<evidence type="ECO:0000313" key="5">
    <source>
        <dbReference type="Proteomes" id="UP001167160"/>
    </source>
</evidence>
<evidence type="ECO:0000256" key="1">
    <source>
        <dbReference type="ARBA" id="ARBA00022801"/>
    </source>
</evidence>
<reference evidence="4" key="1">
    <citation type="journal article" date="2023" name="Int. J. Syst. Evol. Microbiol.">
        <title>Streptomyces meridianus sp. nov. isolated from brackish water of the Tagus estuary in Alcochete, Portugal.</title>
        <authorList>
            <person name="Santos J.D.N."/>
            <person name="Klimek D."/>
            <person name="Calusinska M."/>
            <person name="Lobo Da Cunha A."/>
            <person name="Catita J."/>
            <person name="Goncalves H."/>
            <person name="Gonzalez I."/>
            <person name="Reyes F."/>
            <person name="Lage O.M."/>
        </authorList>
    </citation>
    <scope>NUCLEOTIDE SEQUENCE</scope>
    <source>
        <strain evidence="4">MTZ3.1</strain>
    </source>
</reference>
<dbReference type="SUPFAM" id="SSF55781">
    <property type="entry name" value="GAF domain-like"/>
    <property type="match status" value="1"/>
</dbReference>
<dbReference type="RefSeq" id="WP_251416445.1">
    <property type="nucleotide sequence ID" value="NZ_JAMQGM010000037.1"/>
</dbReference>
<gene>
    <name evidence="4" type="ORF">M1E25_17155</name>
</gene>
<dbReference type="InterPro" id="IPR001932">
    <property type="entry name" value="PPM-type_phosphatase-like_dom"/>
</dbReference>
<evidence type="ECO:0000259" key="3">
    <source>
        <dbReference type="SMART" id="SM00331"/>
    </source>
</evidence>
<evidence type="ECO:0000259" key="2">
    <source>
        <dbReference type="SMART" id="SM00065"/>
    </source>
</evidence>
<dbReference type="Pfam" id="PF01590">
    <property type="entry name" value="GAF"/>
    <property type="match status" value="2"/>
</dbReference>
<keyword evidence="5" id="KW-1185">Reference proteome</keyword>
<name>A0ABT0X940_9ACTN</name>
<dbReference type="PANTHER" id="PTHR43156:SF2">
    <property type="entry name" value="STAGE II SPORULATION PROTEIN E"/>
    <property type="match status" value="1"/>
</dbReference>
<accession>A0ABT0X940</accession>
<dbReference type="SUPFAM" id="SSF55874">
    <property type="entry name" value="ATPase domain of HSP90 chaperone/DNA topoisomerase II/histidine kinase"/>
    <property type="match status" value="1"/>
</dbReference>
<dbReference type="EMBL" id="JAMQGM010000037">
    <property type="protein sequence ID" value="MCM2579058.1"/>
    <property type="molecule type" value="Genomic_DNA"/>
</dbReference>